<name>A0AAN9FN54_CLITE</name>
<feature type="compositionally biased region" description="Low complexity" evidence="3">
    <location>
        <begin position="198"/>
        <end position="211"/>
    </location>
</feature>
<comment type="subcellular location">
    <subcellularLocation>
        <location evidence="1">Nucleus</location>
    </subcellularLocation>
</comment>
<feature type="domain" description="HTH myb-type" evidence="5">
    <location>
        <begin position="407"/>
        <end position="466"/>
    </location>
</feature>
<accession>A0AAN9FN54</accession>
<dbReference type="InterPro" id="IPR017930">
    <property type="entry name" value="Myb_dom"/>
</dbReference>
<dbReference type="PANTHER" id="PTHR47122">
    <property type="entry name" value="MYB-LIKE DNA-BINDING DOMAIN CONTAINING PROTEIN, EXPRESSED"/>
    <property type="match status" value="1"/>
</dbReference>
<evidence type="ECO:0000313" key="6">
    <source>
        <dbReference type="EMBL" id="KAK7279335.1"/>
    </source>
</evidence>
<keyword evidence="2" id="KW-0539">Nucleus</keyword>
<sequence length="542" mass="61235">MTTVSGKNIKLTILSNPSVSCRVLAVLAFSVSNIRSNFSPTLLRVSLHLSTTQHFEDNIQENMIWIGKNIFRRVPVRNGRETLKPPLCPRSHSINWVDDSFASVLQDEIMEIEHFLAEPIKDQSSVDGSLDSHTTLNGKDDLELEVLDGLLDDVKIDDLEGTDDFSGACEEYFLDFEYANKAGVPGSGPCEGPFMQNSSSESHSSGLSGSSIVSGALESTEVPIAQSECKNDSLDETVTCESHGAFRNNPSRPSKVHCMYNISLDIKHLQELDNNHHLAGGILSCEKEKGPVEKCKPAVCREKRLRKPTQRYIEELSNLRLKEKMPTSGTITKHLSNSPCNQLRIKIKALKKIPADKSSNENSDMKLPELQVCKRHPKKEDLEYDNEPFPLESEDECLTSKRSRRKTRRKHQRMWTLSEVMNLVEGISEYGVGRWTDIKRFLFSSSSYRTPIDLRDKWRNLLRASSVQKFNKKEVEQNDELALQPLPFNVVHRVRELAKIHPYPRQRVSKKSQVGQAGSSVIAKDSPPISLGKRNVRRRKCT</sequence>
<evidence type="ECO:0000256" key="1">
    <source>
        <dbReference type="ARBA" id="ARBA00004123"/>
    </source>
</evidence>
<evidence type="ECO:0000256" key="3">
    <source>
        <dbReference type="SAM" id="MobiDB-lite"/>
    </source>
</evidence>
<evidence type="ECO:0000259" key="5">
    <source>
        <dbReference type="PROSITE" id="PS51294"/>
    </source>
</evidence>
<dbReference type="GO" id="GO:0005634">
    <property type="term" value="C:nucleus"/>
    <property type="evidence" value="ECO:0007669"/>
    <property type="project" value="UniProtKB-SubCell"/>
</dbReference>
<comment type="caution">
    <text evidence="6">The sequence shown here is derived from an EMBL/GenBank/DDBJ whole genome shotgun (WGS) entry which is preliminary data.</text>
</comment>
<dbReference type="InterPro" id="IPR009057">
    <property type="entry name" value="Homeodomain-like_sf"/>
</dbReference>
<keyword evidence="7" id="KW-1185">Reference proteome</keyword>
<evidence type="ECO:0000259" key="4">
    <source>
        <dbReference type="PROSITE" id="PS50090"/>
    </source>
</evidence>
<feature type="domain" description="Myb-like" evidence="4">
    <location>
        <begin position="407"/>
        <end position="462"/>
    </location>
</feature>
<dbReference type="PANTHER" id="PTHR47122:SF5">
    <property type="entry name" value="TRF-LIKE 8"/>
    <property type="match status" value="1"/>
</dbReference>
<evidence type="ECO:0000256" key="2">
    <source>
        <dbReference type="ARBA" id="ARBA00023242"/>
    </source>
</evidence>
<reference evidence="6 7" key="1">
    <citation type="submission" date="2024-01" db="EMBL/GenBank/DDBJ databases">
        <title>The genomes of 5 underutilized Papilionoideae crops provide insights into root nodulation and disease resistance.</title>
        <authorList>
            <person name="Yuan L."/>
        </authorList>
    </citation>
    <scope>NUCLEOTIDE SEQUENCE [LARGE SCALE GENOMIC DNA]</scope>
    <source>
        <strain evidence="6">LY-2023</strain>
        <tissue evidence="6">Leaf</tissue>
    </source>
</reference>
<dbReference type="InterPro" id="IPR001005">
    <property type="entry name" value="SANT/Myb"/>
</dbReference>
<dbReference type="PROSITE" id="PS51294">
    <property type="entry name" value="HTH_MYB"/>
    <property type="match status" value="1"/>
</dbReference>
<dbReference type="CDD" id="cd11660">
    <property type="entry name" value="SANT_TRF"/>
    <property type="match status" value="1"/>
</dbReference>
<dbReference type="SUPFAM" id="SSF46689">
    <property type="entry name" value="Homeodomain-like"/>
    <property type="match status" value="1"/>
</dbReference>
<feature type="region of interest" description="Disordered" evidence="3">
    <location>
        <begin position="190"/>
        <end position="211"/>
    </location>
</feature>
<proteinExistence type="predicted"/>
<gene>
    <name evidence="6" type="ORF">RJT34_24384</name>
</gene>
<feature type="region of interest" description="Disordered" evidence="3">
    <location>
        <begin position="506"/>
        <end position="542"/>
    </location>
</feature>
<evidence type="ECO:0000313" key="7">
    <source>
        <dbReference type="Proteomes" id="UP001359559"/>
    </source>
</evidence>
<dbReference type="Gene3D" id="1.10.246.220">
    <property type="match status" value="1"/>
</dbReference>
<protein>
    <submittedName>
        <fullName evidence="6">Uncharacterized protein</fullName>
    </submittedName>
</protein>
<dbReference type="PROSITE" id="PS50090">
    <property type="entry name" value="MYB_LIKE"/>
    <property type="match status" value="1"/>
</dbReference>
<dbReference type="EMBL" id="JAYKXN010000006">
    <property type="protein sequence ID" value="KAK7279335.1"/>
    <property type="molecule type" value="Genomic_DNA"/>
</dbReference>
<dbReference type="Pfam" id="PF00249">
    <property type="entry name" value="Myb_DNA-binding"/>
    <property type="match status" value="1"/>
</dbReference>
<dbReference type="Proteomes" id="UP001359559">
    <property type="component" value="Unassembled WGS sequence"/>
</dbReference>
<organism evidence="6 7">
    <name type="scientific">Clitoria ternatea</name>
    <name type="common">Butterfly pea</name>
    <dbReference type="NCBI Taxonomy" id="43366"/>
    <lineage>
        <taxon>Eukaryota</taxon>
        <taxon>Viridiplantae</taxon>
        <taxon>Streptophyta</taxon>
        <taxon>Embryophyta</taxon>
        <taxon>Tracheophyta</taxon>
        <taxon>Spermatophyta</taxon>
        <taxon>Magnoliopsida</taxon>
        <taxon>eudicotyledons</taxon>
        <taxon>Gunneridae</taxon>
        <taxon>Pentapetalae</taxon>
        <taxon>rosids</taxon>
        <taxon>fabids</taxon>
        <taxon>Fabales</taxon>
        <taxon>Fabaceae</taxon>
        <taxon>Papilionoideae</taxon>
        <taxon>50 kb inversion clade</taxon>
        <taxon>NPAAA clade</taxon>
        <taxon>indigoferoid/millettioid clade</taxon>
        <taxon>Phaseoleae</taxon>
        <taxon>Clitoria</taxon>
    </lineage>
</organism>
<dbReference type="SMART" id="SM00717">
    <property type="entry name" value="SANT"/>
    <property type="match status" value="1"/>
</dbReference>
<dbReference type="AlphaFoldDB" id="A0AAN9FN54"/>